<sequence>MDTTKTLIYDTLIRLADHAPEQHAQIRQALYEQLELPFNKQIALYTNVLAPASLGRLSDKERLDDAVNLADSILNS</sequence>
<protein>
    <submittedName>
        <fullName evidence="2">Pas factor saposin fold protein</fullName>
    </submittedName>
</protein>
<gene>
    <name evidence="2" type="ORF">VTH8203_03348</name>
</gene>
<feature type="domain" description="Pas factor saposin" evidence="1">
    <location>
        <begin position="4"/>
        <end position="75"/>
    </location>
</feature>
<proteinExistence type="predicted"/>
<name>A0A240ENZ2_9VIBR</name>
<dbReference type="Pfam" id="PF09016">
    <property type="entry name" value="Pas_Saposin"/>
    <property type="match status" value="1"/>
</dbReference>
<dbReference type="Proteomes" id="UP000219336">
    <property type="component" value="Unassembled WGS sequence"/>
</dbReference>
<organism evidence="2 3">
    <name type="scientific">Vibrio thalassae</name>
    <dbReference type="NCBI Taxonomy" id="1243014"/>
    <lineage>
        <taxon>Bacteria</taxon>
        <taxon>Pseudomonadati</taxon>
        <taxon>Pseudomonadota</taxon>
        <taxon>Gammaproteobacteria</taxon>
        <taxon>Vibrionales</taxon>
        <taxon>Vibrionaceae</taxon>
        <taxon>Vibrio</taxon>
    </lineage>
</organism>
<accession>A0A240ENZ2</accession>
<evidence type="ECO:0000259" key="1">
    <source>
        <dbReference type="Pfam" id="PF09016"/>
    </source>
</evidence>
<evidence type="ECO:0000313" key="3">
    <source>
        <dbReference type="Proteomes" id="UP000219336"/>
    </source>
</evidence>
<evidence type="ECO:0000313" key="2">
    <source>
        <dbReference type="EMBL" id="SNX49700.1"/>
    </source>
</evidence>
<dbReference type="RefSeq" id="WP_096994716.1">
    <property type="nucleotide sequence ID" value="NZ_JBHSII010000007.1"/>
</dbReference>
<dbReference type="EMBL" id="OANU01000068">
    <property type="protein sequence ID" value="SNX49700.1"/>
    <property type="molecule type" value="Genomic_DNA"/>
</dbReference>
<dbReference type="InterPro" id="IPR015106">
    <property type="entry name" value="Pas_Saposin"/>
</dbReference>
<reference evidence="3" key="1">
    <citation type="submission" date="2016-06" db="EMBL/GenBank/DDBJ databases">
        <authorList>
            <person name="Rodrigo-Torres L."/>
            <person name="Arahal R.D."/>
            <person name="Lucena T."/>
        </authorList>
    </citation>
    <scope>NUCLEOTIDE SEQUENCE [LARGE SCALE GENOMIC DNA]</scope>
    <source>
        <strain evidence="3">CECT8203</strain>
    </source>
</reference>
<dbReference type="OrthoDB" id="5889462at2"/>
<dbReference type="AlphaFoldDB" id="A0A240ENZ2"/>
<keyword evidence="3" id="KW-1185">Reference proteome</keyword>
<dbReference type="Gene3D" id="1.20.1280.100">
    <property type="entry name" value="Pas factor, saposin domain"/>
    <property type="match status" value="1"/>
</dbReference>